<feature type="transmembrane region" description="Helical" evidence="5">
    <location>
        <begin position="368"/>
        <end position="389"/>
    </location>
</feature>
<keyword evidence="6" id="KW-0732">Signal</keyword>
<keyword evidence="9" id="KW-1185">Reference proteome</keyword>
<organism evidence="8 9">
    <name type="scientific">Aeromicrobium piscarium</name>
    <dbReference type="NCBI Taxonomy" id="2590901"/>
    <lineage>
        <taxon>Bacteria</taxon>
        <taxon>Bacillati</taxon>
        <taxon>Actinomycetota</taxon>
        <taxon>Actinomycetes</taxon>
        <taxon>Propionibacteriales</taxon>
        <taxon>Nocardioidaceae</taxon>
        <taxon>Aeromicrobium</taxon>
    </lineage>
</organism>
<dbReference type="PANTHER" id="PTHR23528">
    <property type="match status" value="1"/>
</dbReference>
<evidence type="ECO:0000313" key="8">
    <source>
        <dbReference type="EMBL" id="TSD68033.1"/>
    </source>
</evidence>
<evidence type="ECO:0000256" key="4">
    <source>
        <dbReference type="ARBA" id="ARBA00023136"/>
    </source>
</evidence>
<dbReference type="SUPFAM" id="SSF103473">
    <property type="entry name" value="MFS general substrate transporter"/>
    <property type="match status" value="1"/>
</dbReference>
<dbReference type="Proteomes" id="UP000316988">
    <property type="component" value="Unassembled WGS sequence"/>
</dbReference>
<dbReference type="InterPro" id="IPR020846">
    <property type="entry name" value="MFS_dom"/>
</dbReference>
<comment type="subcellular location">
    <subcellularLocation>
        <location evidence="1">Cell membrane</location>
        <topology evidence="1">Multi-pass membrane protein</topology>
    </subcellularLocation>
</comment>
<evidence type="ECO:0000256" key="1">
    <source>
        <dbReference type="ARBA" id="ARBA00004651"/>
    </source>
</evidence>
<accession>A0A554SNV0</accession>
<feature type="transmembrane region" description="Helical" evidence="5">
    <location>
        <begin position="138"/>
        <end position="160"/>
    </location>
</feature>
<keyword evidence="2 5" id="KW-0812">Transmembrane</keyword>
<feature type="chain" id="PRO_5038435502" evidence="6">
    <location>
        <begin position="25"/>
        <end position="395"/>
    </location>
</feature>
<keyword evidence="3 5" id="KW-1133">Transmembrane helix</keyword>
<feature type="transmembrane region" description="Helical" evidence="5">
    <location>
        <begin position="77"/>
        <end position="94"/>
    </location>
</feature>
<dbReference type="GO" id="GO:0005886">
    <property type="term" value="C:plasma membrane"/>
    <property type="evidence" value="ECO:0007669"/>
    <property type="project" value="UniProtKB-SubCell"/>
</dbReference>
<dbReference type="Pfam" id="PF07690">
    <property type="entry name" value="MFS_1"/>
    <property type="match status" value="1"/>
</dbReference>
<feature type="transmembrane region" description="Helical" evidence="5">
    <location>
        <begin position="44"/>
        <end position="65"/>
    </location>
</feature>
<name>A0A554SNV0_9ACTN</name>
<evidence type="ECO:0000256" key="5">
    <source>
        <dbReference type="SAM" id="Phobius"/>
    </source>
</evidence>
<dbReference type="RefSeq" id="WP_143910979.1">
    <property type="nucleotide sequence ID" value="NZ_VLNT01000001.1"/>
</dbReference>
<dbReference type="AlphaFoldDB" id="A0A554SNV0"/>
<dbReference type="GO" id="GO:0022857">
    <property type="term" value="F:transmembrane transporter activity"/>
    <property type="evidence" value="ECO:0007669"/>
    <property type="project" value="InterPro"/>
</dbReference>
<feature type="signal peptide" evidence="6">
    <location>
        <begin position="1"/>
        <end position="24"/>
    </location>
</feature>
<dbReference type="InterPro" id="IPR036259">
    <property type="entry name" value="MFS_trans_sf"/>
</dbReference>
<evidence type="ECO:0000313" key="9">
    <source>
        <dbReference type="Proteomes" id="UP000316988"/>
    </source>
</evidence>
<feature type="transmembrane region" description="Helical" evidence="5">
    <location>
        <begin position="100"/>
        <end position="117"/>
    </location>
</feature>
<feature type="domain" description="Major facilitator superfamily (MFS) profile" evidence="7">
    <location>
        <begin position="207"/>
        <end position="395"/>
    </location>
</feature>
<gene>
    <name evidence="8" type="ORF">FNM00_00065</name>
</gene>
<evidence type="ECO:0000259" key="7">
    <source>
        <dbReference type="PROSITE" id="PS50850"/>
    </source>
</evidence>
<feature type="transmembrane region" description="Helical" evidence="5">
    <location>
        <begin position="277"/>
        <end position="295"/>
    </location>
</feature>
<feature type="transmembrane region" description="Helical" evidence="5">
    <location>
        <begin position="246"/>
        <end position="265"/>
    </location>
</feature>
<sequence length="395" mass="40765">MNRRLPWSLLLASIALNAMYAAVAGVLVPAQIAAASPQDKEILLAVVMAASSLLTIVIHPWAGALSDRTHSRWGPRGPWILAGAMGSGAALLALGQAQSVLMIALGWLIVQPLLNVVEAPLDAVMADRVPASQRPRASAFYGGGAALGLAIGAGAAGMAVSRIGTAYTVLAIVLIVVMSGFVLLNPEHLPAAPRTSRAPRVAWSDRDFRLVFGGRFLLVLGHQLVMGYLLYIVMDRTGRDAEEAGRLVTLLVGVHIAAVVAGAVVAGRRVRQHRVRWVLGATAVIATGLAGAFAWPGLEGLIIYAVVAGAGRGLYLTADLALMLDVLPSSGDHGRDLGVLGLASIIPQTLAPVIAGLTLVVTGNTYDALFALAITGVALSALCIARVAVQPSSTP</sequence>
<feature type="transmembrane region" description="Helical" evidence="5">
    <location>
        <begin position="216"/>
        <end position="234"/>
    </location>
</feature>
<proteinExistence type="predicted"/>
<feature type="transmembrane region" description="Helical" evidence="5">
    <location>
        <begin position="166"/>
        <end position="184"/>
    </location>
</feature>
<dbReference type="Gene3D" id="1.20.1250.20">
    <property type="entry name" value="MFS general substrate transporter like domains"/>
    <property type="match status" value="1"/>
</dbReference>
<evidence type="ECO:0000256" key="6">
    <source>
        <dbReference type="SAM" id="SignalP"/>
    </source>
</evidence>
<evidence type="ECO:0000256" key="3">
    <source>
        <dbReference type="ARBA" id="ARBA00022989"/>
    </source>
</evidence>
<feature type="transmembrane region" description="Helical" evidence="5">
    <location>
        <begin position="339"/>
        <end position="362"/>
    </location>
</feature>
<reference evidence="8 9" key="1">
    <citation type="submission" date="2019-07" db="EMBL/GenBank/DDBJ databases">
        <authorList>
            <person name="Zhao L.H."/>
        </authorList>
    </citation>
    <scope>NUCLEOTIDE SEQUENCE [LARGE SCALE GENOMIC DNA]</scope>
    <source>
        <strain evidence="8 9">Co35</strain>
    </source>
</reference>
<protein>
    <submittedName>
        <fullName evidence="8">SLC45 family MFS transporter</fullName>
    </submittedName>
</protein>
<comment type="caution">
    <text evidence="8">The sequence shown here is derived from an EMBL/GenBank/DDBJ whole genome shotgun (WGS) entry which is preliminary data.</text>
</comment>
<keyword evidence="4 5" id="KW-0472">Membrane</keyword>
<dbReference type="EMBL" id="VLNT01000001">
    <property type="protein sequence ID" value="TSD68033.1"/>
    <property type="molecule type" value="Genomic_DNA"/>
</dbReference>
<dbReference type="OrthoDB" id="7584869at2"/>
<dbReference type="PANTHER" id="PTHR23528:SF1">
    <property type="entry name" value="MAJOR FACILITATOR SUPERFAMILY (MFS) PROFILE DOMAIN-CONTAINING PROTEIN"/>
    <property type="match status" value="1"/>
</dbReference>
<dbReference type="InterPro" id="IPR011701">
    <property type="entry name" value="MFS"/>
</dbReference>
<dbReference type="PROSITE" id="PS50850">
    <property type="entry name" value="MFS"/>
    <property type="match status" value="1"/>
</dbReference>
<evidence type="ECO:0000256" key="2">
    <source>
        <dbReference type="ARBA" id="ARBA00022692"/>
    </source>
</evidence>